<proteinExistence type="inferred from homology"/>
<evidence type="ECO:0000256" key="3">
    <source>
        <dbReference type="ARBA" id="ARBA00023274"/>
    </source>
</evidence>
<dbReference type="GO" id="GO:0042273">
    <property type="term" value="P:ribosomal large subunit biogenesis"/>
    <property type="evidence" value="ECO:0007669"/>
    <property type="project" value="TreeGrafter"/>
</dbReference>
<dbReference type="InterPro" id="IPR002784">
    <property type="entry name" value="Ribosomal_eL14_dom"/>
</dbReference>
<sequence>MVFHRVVQVGRVVFISEGKDEGKLATIVNVIDGNRVLIDGPTSGVVRGVRNLKELQLTKFTAAVEEAKVDEQFKKSAWAKKIQQKALKSRMTDFDRYKLMRAKQMRNRIIRVELAKLKKAQK</sequence>
<organism evidence="8 9">
    <name type="scientific">Caenorhabditis auriculariae</name>
    <dbReference type="NCBI Taxonomy" id="2777116"/>
    <lineage>
        <taxon>Eukaryota</taxon>
        <taxon>Metazoa</taxon>
        <taxon>Ecdysozoa</taxon>
        <taxon>Nematoda</taxon>
        <taxon>Chromadorea</taxon>
        <taxon>Rhabditida</taxon>
        <taxon>Rhabditina</taxon>
        <taxon>Rhabditomorpha</taxon>
        <taxon>Rhabditoidea</taxon>
        <taxon>Rhabditidae</taxon>
        <taxon>Peloderinae</taxon>
        <taxon>Caenorhabditis</taxon>
    </lineage>
</organism>
<dbReference type="Pfam" id="PF01929">
    <property type="entry name" value="Ribosomal_L14e"/>
    <property type="match status" value="1"/>
</dbReference>
<keyword evidence="2" id="KW-0689">Ribosomal protein</keyword>
<dbReference type="GO" id="GO:0022625">
    <property type="term" value="C:cytosolic large ribosomal subunit"/>
    <property type="evidence" value="ECO:0007669"/>
    <property type="project" value="TreeGrafter"/>
</dbReference>
<comment type="similarity">
    <text evidence="1">Belongs to the eukaryotic ribosomal protein eL14 family.</text>
</comment>
<dbReference type="PANTHER" id="PTHR11127:SF2">
    <property type="entry name" value="LARGE RIBOSOMAL SUBUNIT PROTEIN EL14"/>
    <property type="match status" value="1"/>
</dbReference>
<gene>
    <name evidence="8" type="ORF">CAUJ_LOCUS2279</name>
</gene>
<comment type="caution">
    <text evidence="8">The sequence shown here is derived from an EMBL/GenBank/DDBJ whole genome shotgun (WGS) entry which is preliminary data.</text>
</comment>
<dbReference type="CDD" id="cd23702">
    <property type="entry name" value="eL14"/>
    <property type="match status" value="1"/>
</dbReference>
<dbReference type="InterPro" id="IPR005824">
    <property type="entry name" value="KOW"/>
</dbReference>
<evidence type="ECO:0000256" key="2">
    <source>
        <dbReference type="ARBA" id="ARBA00022980"/>
    </source>
</evidence>
<dbReference type="Pfam" id="PF00467">
    <property type="entry name" value="KOW"/>
    <property type="match status" value="1"/>
</dbReference>
<accession>A0A8S1GZ71</accession>
<dbReference type="OrthoDB" id="1875589at2759"/>
<dbReference type="GO" id="GO:0003723">
    <property type="term" value="F:RNA binding"/>
    <property type="evidence" value="ECO:0007669"/>
    <property type="project" value="InterPro"/>
</dbReference>
<dbReference type="InterPro" id="IPR039660">
    <property type="entry name" value="Ribosomal_eL14"/>
</dbReference>
<dbReference type="InterPro" id="IPR008991">
    <property type="entry name" value="Translation_prot_SH3-like_sf"/>
</dbReference>
<dbReference type="GO" id="GO:0003735">
    <property type="term" value="F:structural constituent of ribosome"/>
    <property type="evidence" value="ECO:0007669"/>
    <property type="project" value="InterPro"/>
</dbReference>
<dbReference type="InterPro" id="IPR014722">
    <property type="entry name" value="Rib_uL2_dom2"/>
</dbReference>
<keyword evidence="9" id="KW-1185">Reference proteome</keyword>
<evidence type="ECO:0000313" key="8">
    <source>
        <dbReference type="EMBL" id="CAD6186360.1"/>
    </source>
</evidence>
<dbReference type="EMBL" id="CAJGYM010000004">
    <property type="protein sequence ID" value="CAD6186360.1"/>
    <property type="molecule type" value="Genomic_DNA"/>
</dbReference>
<dbReference type="SUPFAM" id="SSF50104">
    <property type="entry name" value="Translation proteins SH3-like domain"/>
    <property type="match status" value="1"/>
</dbReference>
<dbReference type="Gene3D" id="2.30.30.30">
    <property type="match status" value="1"/>
</dbReference>
<dbReference type="GO" id="GO:0006412">
    <property type="term" value="P:translation"/>
    <property type="evidence" value="ECO:0007669"/>
    <property type="project" value="InterPro"/>
</dbReference>
<dbReference type="Gene3D" id="6.10.250.2270">
    <property type="match status" value="1"/>
</dbReference>
<dbReference type="PANTHER" id="PTHR11127">
    <property type="entry name" value="60S RIBOSOMAL PROTEIN L14"/>
    <property type="match status" value="1"/>
</dbReference>
<dbReference type="Proteomes" id="UP000835052">
    <property type="component" value="Unassembled WGS sequence"/>
</dbReference>
<feature type="domain" description="Large ribosomal subunit protein eL14" evidence="7">
    <location>
        <begin position="62"/>
        <end position="107"/>
    </location>
</feature>
<evidence type="ECO:0000256" key="5">
    <source>
        <dbReference type="ARBA" id="ARBA00035318"/>
    </source>
</evidence>
<reference evidence="8" key="1">
    <citation type="submission" date="2020-10" db="EMBL/GenBank/DDBJ databases">
        <authorList>
            <person name="Kikuchi T."/>
        </authorList>
    </citation>
    <scope>NUCLEOTIDE SEQUENCE</scope>
    <source>
        <strain evidence="8">NKZ352</strain>
    </source>
</reference>
<evidence type="ECO:0000256" key="1">
    <source>
        <dbReference type="ARBA" id="ARBA00006592"/>
    </source>
</evidence>
<feature type="domain" description="KOW" evidence="6">
    <location>
        <begin position="9"/>
        <end position="39"/>
    </location>
</feature>
<dbReference type="AlphaFoldDB" id="A0A8S1GZ71"/>
<name>A0A8S1GZ71_9PELO</name>
<keyword evidence="3" id="KW-0687">Ribonucleoprotein</keyword>
<evidence type="ECO:0000256" key="4">
    <source>
        <dbReference type="ARBA" id="ARBA00035215"/>
    </source>
</evidence>
<evidence type="ECO:0000313" key="9">
    <source>
        <dbReference type="Proteomes" id="UP000835052"/>
    </source>
</evidence>
<evidence type="ECO:0000259" key="6">
    <source>
        <dbReference type="Pfam" id="PF00467"/>
    </source>
</evidence>
<evidence type="ECO:0000259" key="7">
    <source>
        <dbReference type="Pfam" id="PF01929"/>
    </source>
</evidence>
<protein>
    <recommendedName>
        <fullName evidence="4">Large ribosomal subunit protein eL14</fullName>
    </recommendedName>
    <alternativeName>
        <fullName evidence="5">60S ribosomal protein L14</fullName>
    </alternativeName>
</protein>